<feature type="domain" description="DUF155" evidence="2">
    <location>
        <begin position="145"/>
        <end position="235"/>
    </location>
</feature>
<dbReference type="STRING" id="104452.A0A0L7L8W9"/>
<dbReference type="Proteomes" id="UP000037510">
    <property type="component" value="Unassembled WGS sequence"/>
</dbReference>
<evidence type="ECO:0000313" key="3">
    <source>
        <dbReference type="EMBL" id="KOB71701.1"/>
    </source>
</evidence>
<protein>
    <recommendedName>
        <fullName evidence="2">DUF155 domain-containing protein</fullName>
    </recommendedName>
</protein>
<proteinExistence type="inferred from homology"/>
<dbReference type="EMBL" id="JTDY01002303">
    <property type="protein sequence ID" value="KOB71701.1"/>
    <property type="molecule type" value="Genomic_DNA"/>
</dbReference>
<dbReference type="Pfam" id="PF02582">
    <property type="entry name" value="DUF155"/>
    <property type="match status" value="1"/>
</dbReference>
<evidence type="ECO:0000313" key="4">
    <source>
        <dbReference type="Proteomes" id="UP000037510"/>
    </source>
</evidence>
<dbReference type="InterPro" id="IPR003734">
    <property type="entry name" value="DUF155"/>
</dbReference>
<comment type="caution">
    <text evidence="3">The sequence shown here is derived from an EMBL/GenBank/DDBJ whole genome shotgun (WGS) entry which is preliminary data.</text>
</comment>
<comment type="similarity">
    <text evidence="1">Belongs to the RMD1/sif2 family.</text>
</comment>
<keyword evidence="4" id="KW-1185">Reference proteome</keyword>
<organism evidence="3 4">
    <name type="scientific">Operophtera brumata</name>
    <name type="common">Winter moth</name>
    <name type="synonym">Phalaena brumata</name>
    <dbReference type="NCBI Taxonomy" id="104452"/>
    <lineage>
        <taxon>Eukaryota</taxon>
        <taxon>Metazoa</taxon>
        <taxon>Ecdysozoa</taxon>
        <taxon>Arthropoda</taxon>
        <taxon>Hexapoda</taxon>
        <taxon>Insecta</taxon>
        <taxon>Pterygota</taxon>
        <taxon>Neoptera</taxon>
        <taxon>Endopterygota</taxon>
        <taxon>Lepidoptera</taxon>
        <taxon>Glossata</taxon>
        <taxon>Ditrysia</taxon>
        <taxon>Geometroidea</taxon>
        <taxon>Geometridae</taxon>
        <taxon>Larentiinae</taxon>
        <taxon>Operophtera</taxon>
    </lineage>
</organism>
<accession>A0A0L7L8W9</accession>
<dbReference type="AlphaFoldDB" id="A0A0L7L8W9"/>
<dbReference type="GO" id="GO:0070131">
    <property type="term" value="P:positive regulation of mitochondrial translation"/>
    <property type="evidence" value="ECO:0007669"/>
    <property type="project" value="TreeGrafter"/>
</dbReference>
<evidence type="ECO:0000256" key="1">
    <source>
        <dbReference type="ARBA" id="ARBA00008306"/>
    </source>
</evidence>
<dbReference type="GO" id="GO:0005739">
    <property type="term" value="C:mitochondrion"/>
    <property type="evidence" value="ECO:0007669"/>
    <property type="project" value="UniProtKB-ARBA"/>
</dbReference>
<dbReference type="InterPro" id="IPR051624">
    <property type="entry name" value="RMD1/Sad1-interacting"/>
</dbReference>
<evidence type="ECO:0000259" key="2">
    <source>
        <dbReference type="Pfam" id="PF02582"/>
    </source>
</evidence>
<name>A0A0L7L8W9_OPEBR</name>
<sequence>MFLVKNNIYSLASTIGVRKYSSDSIQPSVALDNSGLPLKKKIIHKKSTPADLSQKEGHYLTFAFATANAYDLKSLKEALGQQKLYETGKLKSNEVGDVVVASAVYSVGSEPREIIFFREGAVVFWNCTEYEIESYPKEVVQKEKESARLGAWESRLEALAASVRYHTAAMEREGASHVDKKEVVRKLGELFSLRHRLTVESDLLDTPDFYWEEEQLERLYSATVAYFTIPRRTRVSVITGL</sequence>
<dbReference type="PANTHER" id="PTHR16255:SF1">
    <property type="entry name" value="REQUIRED FOR MEIOTIC NUCLEAR DIVISION PROTEIN 1 HOMOLOG"/>
    <property type="match status" value="1"/>
</dbReference>
<dbReference type="PANTHER" id="PTHR16255">
    <property type="entry name" value="REQUIRED FOR MEIOTIC NUCLEAR DIVISION PROTEIN 1 HOMOLOG"/>
    <property type="match status" value="1"/>
</dbReference>
<gene>
    <name evidence="3" type="ORF">OBRU01_13422</name>
</gene>
<reference evidence="3 4" key="1">
    <citation type="journal article" date="2015" name="Genome Biol. Evol.">
        <title>The genome of winter moth (Operophtera brumata) provides a genomic perspective on sexual dimorphism and phenology.</title>
        <authorList>
            <person name="Derks M.F."/>
            <person name="Smit S."/>
            <person name="Salis L."/>
            <person name="Schijlen E."/>
            <person name="Bossers A."/>
            <person name="Mateman C."/>
            <person name="Pijl A.S."/>
            <person name="de Ridder D."/>
            <person name="Groenen M.A."/>
            <person name="Visser M.E."/>
            <person name="Megens H.J."/>
        </authorList>
    </citation>
    <scope>NUCLEOTIDE SEQUENCE [LARGE SCALE GENOMIC DNA]</scope>
    <source>
        <strain evidence="3">WM2013NL</strain>
        <tissue evidence="3">Head and thorax</tissue>
    </source>
</reference>